<evidence type="ECO:0000313" key="4">
    <source>
        <dbReference type="EMBL" id="MDI3390803.1"/>
    </source>
</evidence>
<dbReference type="InterPro" id="IPR049900">
    <property type="entry name" value="PKS_mFAS_DH"/>
</dbReference>
<dbReference type="Gene3D" id="3.10.129.110">
    <property type="entry name" value="Polyketide synthase dehydratase"/>
    <property type="match status" value="1"/>
</dbReference>
<feature type="non-terminal residue" evidence="4">
    <location>
        <position position="361"/>
    </location>
</feature>
<gene>
    <name evidence="4" type="ORF">QIS99_32140</name>
</gene>
<organism evidence="4 5">
    <name type="scientific">Streptomyces solicavernae</name>
    <dbReference type="NCBI Taxonomy" id="3043614"/>
    <lineage>
        <taxon>Bacteria</taxon>
        <taxon>Bacillati</taxon>
        <taxon>Actinomycetota</taxon>
        <taxon>Actinomycetes</taxon>
        <taxon>Kitasatosporales</taxon>
        <taxon>Streptomycetaceae</taxon>
        <taxon>Streptomyces</taxon>
    </lineage>
</organism>
<feature type="region of interest" description="C-terminal hotdog fold" evidence="1">
    <location>
        <begin position="158"/>
        <end position="286"/>
    </location>
</feature>
<comment type="caution">
    <text evidence="1">Lacks conserved residue(s) required for the propagation of feature annotation.</text>
</comment>
<dbReference type="SMART" id="SM00826">
    <property type="entry name" value="PKS_DH"/>
    <property type="match status" value="1"/>
</dbReference>
<dbReference type="InterPro" id="IPR020807">
    <property type="entry name" value="PKS_DH"/>
</dbReference>
<dbReference type="Proteomes" id="UP001224661">
    <property type="component" value="Unassembled WGS sequence"/>
</dbReference>
<dbReference type="Pfam" id="PF21089">
    <property type="entry name" value="PKS_DH_N"/>
    <property type="match status" value="1"/>
</dbReference>
<evidence type="ECO:0000313" key="5">
    <source>
        <dbReference type="Proteomes" id="UP001224661"/>
    </source>
</evidence>
<feature type="domain" description="PKS/mFAS DH" evidence="3">
    <location>
        <begin position="20"/>
        <end position="286"/>
    </location>
</feature>
<comment type="caution">
    <text evidence="4">The sequence shown here is derived from an EMBL/GenBank/DDBJ whole genome shotgun (WGS) entry which is preliminary data.</text>
</comment>
<feature type="non-terminal residue" evidence="4">
    <location>
        <position position="1"/>
    </location>
</feature>
<dbReference type="PROSITE" id="PS52019">
    <property type="entry name" value="PKS_MFAS_DH"/>
    <property type="match status" value="1"/>
</dbReference>
<keyword evidence="5" id="KW-1185">Reference proteome</keyword>
<accession>A0ABT6S469</accession>
<reference evidence="4 5" key="1">
    <citation type="submission" date="2023-05" db="EMBL/GenBank/DDBJ databases">
        <title>Draft genome sequence of Streptomyces sp. B-S-A8 isolated from a cave soil in Thailand.</title>
        <authorList>
            <person name="Chamroensaksri N."/>
            <person name="Muangham S."/>
        </authorList>
    </citation>
    <scope>NUCLEOTIDE SEQUENCE [LARGE SCALE GENOMIC DNA]</scope>
    <source>
        <strain evidence="4 5">B-S-A8</strain>
    </source>
</reference>
<feature type="compositionally biased region" description="Gly residues" evidence="2">
    <location>
        <begin position="344"/>
        <end position="361"/>
    </location>
</feature>
<dbReference type="InterPro" id="IPR049552">
    <property type="entry name" value="PKS_DH_N"/>
</dbReference>
<evidence type="ECO:0000256" key="1">
    <source>
        <dbReference type="PROSITE-ProRule" id="PRU01363"/>
    </source>
</evidence>
<feature type="region of interest" description="N-terminal hotdog fold" evidence="1">
    <location>
        <begin position="20"/>
        <end position="146"/>
    </location>
</feature>
<evidence type="ECO:0000256" key="2">
    <source>
        <dbReference type="SAM" id="MobiDB-lite"/>
    </source>
</evidence>
<sequence>SPEQSTTAEAAHLGLDPAAHGLLGAAVDLAGGRSGKLFTGRLSGRAQPWLAEQPDLDHRTPVPASVFVELGLHVGDVLDCAALETLTIHAPLLLDEGRAAHLQVVTAPTAAGDGRHTFSVHARPEGLDAPWTLHAEGLVGHGTISEAPPAQAWPPAGAEEAEAGEAHELALQDVTALWRHEGDVHAELMPTLDGEFDTSGFLLHPLLWEWAAQLARYAADSEEVAQRAVMSWSGVRVYAEGADVLRVSVRRTDKDVFALHLADHSGRTVATVDAITLGEAVPEQPRPGGGEALYRVDWTPAALPEATSPIRWGSLGGQRPADLATLDPTAVDAVLVPVGPADGLSGGEPGDVSGGVPGGVL</sequence>
<name>A0ABT6S469_9ACTN</name>
<feature type="region of interest" description="Disordered" evidence="2">
    <location>
        <begin position="341"/>
        <end position="361"/>
    </location>
</feature>
<proteinExistence type="predicted"/>
<evidence type="ECO:0000259" key="3">
    <source>
        <dbReference type="PROSITE" id="PS52019"/>
    </source>
</evidence>
<dbReference type="InterPro" id="IPR042104">
    <property type="entry name" value="PKS_dehydratase_sf"/>
</dbReference>
<protein>
    <submittedName>
        <fullName evidence="4">Polyketide synthase dehydratase domain-containing protein</fullName>
    </submittedName>
</protein>
<dbReference type="EMBL" id="JASCIR010000096">
    <property type="protein sequence ID" value="MDI3390803.1"/>
    <property type="molecule type" value="Genomic_DNA"/>
</dbReference>